<keyword evidence="8" id="KW-0812">Transmembrane</keyword>
<keyword evidence="2" id="KW-0479">Metal-binding</keyword>
<dbReference type="Proteomes" id="UP001227192">
    <property type="component" value="Unassembled WGS sequence"/>
</dbReference>
<feature type="region of interest" description="Disordered" evidence="7">
    <location>
        <begin position="1"/>
        <end position="22"/>
    </location>
</feature>
<dbReference type="PANTHER" id="PTHR47338:SF23">
    <property type="entry name" value="ZN(II)2CYS6 TRANSCRIPTION FACTOR (EUROFUNG)"/>
    <property type="match status" value="1"/>
</dbReference>
<evidence type="ECO:0000256" key="8">
    <source>
        <dbReference type="SAM" id="Phobius"/>
    </source>
</evidence>
<dbReference type="PANTHER" id="PTHR47338">
    <property type="entry name" value="ZN(II)2CYS6 TRANSCRIPTION FACTOR (EUROFUNG)-RELATED"/>
    <property type="match status" value="1"/>
</dbReference>
<dbReference type="GO" id="GO:0000981">
    <property type="term" value="F:DNA-binding transcription factor activity, RNA polymerase II-specific"/>
    <property type="evidence" value="ECO:0007669"/>
    <property type="project" value="InterPro"/>
</dbReference>
<dbReference type="InterPro" id="IPR036864">
    <property type="entry name" value="Zn2-C6_fun-type_DNA-bd_sf"/>
</dbReference>
<dbReference type="SUPFAM" id="SSF57701">
    <property type="entry name" value="Zn2/Cys6 DNA-binding domain"/>
    <property type="match status" value="1"/>
</dbReference>
<dbReference type="GO" id="GO:0005634">
    <property type="term" value="C:nucleus"/>
    <property type="evidence" value="ECO:0007669"/>
    <property type="project" value="UniProtKB-SubCell"/>
</dbReference>
<dbReference type="SMART" id="SM00906">
    <property type="entry name" value="Fungal_trans"/>
    <property type="match status" value="1"/>
</dbReference>
<feature type="region of interest" description="Disordered" evidence="7">
    <location>
        <begin position="809"/>
        <end position="828"/>
    </location>
</feature>
<keyword evidence="4" id="KW-0238">DNA-binding</keyword>
<feature type="compositionally biased region" description="Basic and acidic residues" evidence="7">
    <location>
        <begin position="697"/>
        <end position="708"/>
    </location>
</feature>
<proteinExistence type="predicted"/>
<dbReference type="SMART" id="SM00066">
    <property type="entry name" value="GAL4"/>
    <property type="match status" value="1"/>
</dbReference>
<dbReference type="GO" id="GO:0008270">
    <property type="term" value="F:zinc ion binding"/>
    <property type="evidence" value="ECO:0007669"/>
    <property type="project" value="InterPro"/>
</dbReference>
<keyword evidence="5" id="KW-0804">Transcription</keyword>
<evidence type="ECO:0000313" key="11">
    <source>
        <dbReference type="Proteomes" id="UP001227192"/>
    </source>
</evidence>
<evidence type="ECO:0000256" key="7">
    <source>
        <dbReference type="SAM" id="MobiDB-lite"/>
    </source>
</evidence>
<evidence type="ECO:0000256" key="3">
    <source>
        <dbReference type="ARBA" id="ARBA00023015"/>
    </source>
</evidence>
<dbReference type="CDD" id="cd00067">
    <property type="entry name" value="GAL4"/>
    <property type="match status" value="1"/>
</dbReference>
<evidence type="ECO:0000256" key="2">
    <source>
        <dbReference type="ARBA" id="ARBA00022723"/>
    </source>
</evidence>
<feature type="region of interest" description="Disordered" evidence="7">
    <location>
        <begin position="133"/>
        <end position="160"/>
    </location>
</feature>
<keyword evidence="3" id="KW-0805">Transcription regulation</keyword>
<keyword evidence="6" id="KW-0539">Nucleus</keyword>
<dbReference type="GO" id="GO:0006351">
    <property type="term" value="P:DNA-templated transcription"/>
    <property type="evidence" value="ECO:0007669"/>
    <property type="project" value="InterPro"/>
</dbReference>
<feature type="transmembrane region" description="Helical" evidence="8">
    <location>
        <begin position="469"/>
        <end position="491"/>
    </location>
</feature>
<dbReference type="InterPro" id="IPR001138">
    <property type="entry name" value="Zn2Cys6_DnaBD"/>
</dbReference>
<comment type="caution">
    <text evidence="10">The sequence shown here is derived from an EMBL/GenBank/DDBJ whole genome shotgun (WGS) entry which is preliminary data.</text>
</comment>
<keyword evidence="8" id="KW-0472">Membrane</keyword>
<dbReference type="GO" id="GO:0003677">
    <property type="term" value="F:DNA binding"/>
    <property type="evidence" value="ECO:0007669"/>
    <property type="project" value="UniProtKB-KW"/>
</dbReference>
<evidence type="ECO:0000256" key="4">
    <source>
        <dbReference type="ARBA" id="ARBA00023125"/>
    </source>
</evidence>
<feature type="region of interest" description="Disordered" evidence="7">
    <location>
        <begin position="670"/>
        <end position="719"/>
    </location>
</feature>
<reference evidence="10" key="2">
    <citation type="journal article" date="2016" name="Fungal Biol.">
        <title>Ochratoxin A production by Penicillium thymicola.</title>
        <authorList>
            <person name="Nguyen H.D.T."/>
            <person name="McMullin D.R."/>
            <person name="Ponomareva E."/>
            <person name="Riley R."/>
            <person name="Pomraning K.R."/>
            <person name="Baker S.E."/>
            <person name="Seifert K.A."/>
        </authorList>
    </citation>
    <scope>NUCLEOTIDE SEQUENCE</scope>
    <source>
        <strain evidence="10">DAOM 180753</strain>
    </source>
</reference>
<name>A0AAI9X395_PENTH</name>
<dbReference type="CDD" id="cd12148">
    <property type="entry name" value="fungal_TF_MHR"/>
    <property type="match status" value="1"/>
</dbReference>
<dbReference type="PROSITE" id="PS00463">
    <property type="entry name" value="ZN2_CY6_FUNGAL_1"/>
    <property type="match status" value="1"/>
</dbReference>
<keyword evidence="8" id="KW-1133">Transmembrane helix</keyword>
<feature type="compositionally biased region" description="Basic and acidic residues" evidence="7">
    <location>
        <begin position="809"/>
        <end position="819"/>
    </location>
</feature>
<sequence>MPPTSSHTESVDTNGQEPQDASRFHEDLPACQLCRKKKSRCSRTQPCVECTRSGVECVYDERRMKPGLRTGAMDQLYRRMETLENMFLGQEFLWQQMWKTMYPNELLSASNERSTNIEDLARRRDELKSALLRSSSSLDQREEEEEEAVEPASRPTKRQRCLPTTAPFIPVSVDDDTDGLLSTEIMTELVSFYFVNIHPWIPILHVTRFWDRMQSPDERPRISCILHAIIAVCVRFSQSKELDTGTKTSVAEQSRKRVILASTDCYSVEHLQALIIIAFETIERGRGPSSWSIVGSTIGAVNQLQLGVEEDVLYRSTNSGESLIRRMVFLPPSRSWSEVEERRRIFWAVFLMDRFCSVSTGREVSLDSNLKRRLPCEGAVWEKETEVCAPFFGISDSKDTTATSSLLSSGAINSNDLPIGGFAYNIEATESLTLVTNFFLDHPFIVADTEKARIWMMKFKELDLRLIQFVLYSSKMCACGLLTVMVFFYRWKLYLPRRWREASVLNSDGVMDPNLTLAHITHNTAVILLHQAIAYPPPHWNNCSIKLPSTSSAETCLEAASEIATIGQQFLSLSPIFTNPQFSFCLFIAGRMLLAHAGYNQVIVTPALDTLIAGLLEISQRWTGRNENIGSTGDNLASTFAKRLVDAQNDSSTTRRPSLDIRQTACWDESKEQHPAQLSTSTLPFQPGIPKPGASNGDHHSGDMRRQSSQEPYGLDPFSLAFPPLPPSFQQGFPIFSASDPLSVYGQSDVYQADPQLNMQPQDPRLGMWQAANAAFGNNMTVQADLAQVFNPTPNSGQRISHYGVVHVESQEPDKDPRDFPTNSTTNG</sequence>
<feature type="compositionally biased region" description="Polar residues" evidence="7">
    <location>
        <begin position="1"/>
        <end position="19"/>
    </location>
</feature>
<dbReference type="Pfam" id="PF00172">
    <property type="entry name" value="Zn_clus"/>
    <property type="match status" value="1"/>
</dbReference>
<gene>
    <name evidence="10" type="ORF">VN97_g11569</name>
</gene>
<dbReference type="AlphaFoldDB" id="A0AAI9X395"/>
<dbReference type="Pfam" id="PF04082">
    <property type="entry name" value="Fungal_trans"/>
    <property type="match status" value="1"/>
</dbReference>
<dbReference type="PROSITE" id="PS50048">
    <property type="entry name" value="ZN2_CY6_FUNGAL_2"/>
    <property type="match status" value="1"/>
</dbReference>
<accession>A0AAI9X395</accession>
<evidence type="ECO:0000256" key="5">
    <source>
        <dbReference type="ARBA" id="ARBA00023163"/>
    </source>
</evidence>
<feature type="domain" description="Zn(2)-C6 fungal-type" evidence="9">
    <location>
        <begin position="30"/>
        <end position="59"/>
    </location>
</feature>
<reference evidence="10" key="1">
    <citation type="submission" date="2015-06" db="EMBL/GenBank/DDBJ databases">
        <authorList>
            <person name="Nguyen H."/>
        </authorList>
    </citation>
    <scope>NUCLEOTIDE SEQUENCE</scope>
    <source>
        <strain evidence="10">DAOM 180753</strain>
    </source>
</reference>
<dbReference type="InterPro" id="IPR007219">
    <property type="entry name" value="XnlR_reg_dom"/>
</dbReference>
<evidence type="ECO:0000256" key="6">
    <source>
        <dbReference type="ARBA" id="ARBA00023242"/>
    </source>
</evidence>
<evidence type="ECO:0000313" key="10">
    <source>
        <dbReference type="EMBL" id="KAJ9481888.1"/>
    </source>
</evidence>
<dbReference type="InterPro" id="IPR050815">
    <property type="entry name" value="TF_fung"/>
</dbReference>
<organism evidence="10 11">
    <name type="scientific">Penicillium thymicola</name>
    <dbReference type="NCBI Taxonomy" id="293382"/>
    <lineage>
        <taxon>Eukaryota</taxon>
        <taxon>Fungi</taxon>
        <taxon>Dikarya</taxon>
        <taxon>Ascomycota</taxon>
        <taxon>Pezizomycotina</taxon>
        <taxon>Eurotiomycetes</taxon>
        <taxon>Eurotiomycetidae</taxon>
        <taxon>Eurotiales</taxon>
        <taxon>Aspergillaceae</taxon>
        <taxon>Penicillium</taxon>
    </lineage>
</organism>
<keyword evidence="11" id="KW-1185">Reference proteome</keyword>
<comment type="subcellular location">
    <subcellularLocation>
        <location evidence="1">Nucleus</location>
    </subcellularLocation>
</comment>
<dbReference type="EMBL" id="LACB01000660">
    <property type="protein sequence ID" value="KAJ9481888.1"/>
    <property type="molecule type" value="Genomic_DNA"/>
</dbReference>
<protein>
    <recommendedName>
        <fullName evidence="9">Zn(2)-C6 fungal-type domain-containing protein</fullName>
    </recommendedName>
</protein>
<evidence type="ECO:0000259" key="9">
    <source>
        <dbReference type="PROSITE" id="PS50048"/>
    </source>
</evidence>
<evidence type="ECO:0000256" key="1">
    <source>
        <dbReference type="ARBA" id="ARBA00004123"/>
    </source>
</evidence>
<dbReference type="Gene3D" id="4.10.240.10">
    <property type="entry name" value="Zn(2)-C6 fungal-type DNA-binding domain"/>
    <property type="match status" value="1"/>
</dbReference>